<dbReference type="Proteomes" id="UP000427769">
    <property type="component" value="Chromosome"/>
</dbReference>
<dbReference type="OrthoDB" id="9768004at2"/>
<dbReference type="SUPFAM" id="SSF56436">
    <property type="entry name" value="C-type lectin-like"/>
    <property type="match status" value="1"/>
</dbReference>
<feature type="transmembrane region" description="Helical" evidence="1">
    <location>
        <begin position="21"/>
        <end position="39"/>
    </location>
</feature>
<dbReference type="KEGG" id="dwd:DSCW_48490"/>
<gene>
    <name evidence="3" type="ORF">DSCW_48490</name>
</gene>
<proteinExistence type="predicted"/>
<dbReference type="Pfam" id="PF03781">
    <property type="entry name" value="FGE-sulfatase"/>
    <property type="match status" value="1"/>
</dbReference>
<dbReference type="InterPro" id="IPR051043">
    <property type="entry name" value="Sulfatase_Mod_Factor_Kinase"/>
</dbReference>
<feature type="domain" description="Sulfatase-modifying factor enzyme-like" evidence="2">
    <location>
        <begin position="78"/>
        <end position="309"/>
    </location>
</feature>
<dbReference type="RefSeq" id="WP_155306178.1">
    <property type="nucleotide sequence ID" value="NZ_AP021875.1"/>
</dbReference>
<keyword evidence="1" id="KW-0812">Transmembrane</keyword>
<dbReference type="GO" id="GO:0120147">
    <property type="term" value="F:formylglycine-generating oxidase activity"/>
    <property type="evidence" value="ECO:0007669"/>
    <property type="project" value="TreeGrafter"/>
</dbReference>
<keyword evidence="1" id="KW-1133">Transmembrane helix</keyword>
<keyword evidence="4" id="KW-1185">Reference proteome</keyword>
<dbReference type="InterPro" id="IPR016187">
    <property type="entry name" value="CTDL_fold"/>
</dbReference>
<dbReference type="AlphaFoldDB" id="A0A5K7Z600"/>
<evidence type="ECO:0000256" key="1">
    <source>
        <dbReference type="SAM" id="Phobius"/>
    </source>
</evidence>
<name>A0A5K7Z600_9BACT</name>
<dbReference type="Gene3D" id="3.90.1580.10">
    <property type="entry name" value="paralog of FGE (formylglycine-generating enzyme)"/>
    <property type="match status" value="1"/>
</dbReference>
<dbReference type="PANTHER" id="PTHR23150">
    <property type="entry name" value="SULFATASE MODIFYING FACTOR 1, 2"/>
    <property type="match status" value="1"/>
</dbReference>
<protein>
    <recommendedName>
        <fullName evidence="2">Sulfatase-modifying factor enzyme-like domain-containing protein</fullName>
    </recommendedName>
</protein>
<dbReference type="EMBL" id="AP021875">
    <property type="protein sequence ID" value="BBO77432.1"/>
    <property type="molecule type" value="Genomic_DNA"/>
</dbReference>
<evidence type="ECO:0000313" key="3">
    <source>
        <dbReference type="EMBL" id="BBO77432.1"/>
    </source>
</evidence>
<evidence type="ECO:0000259" key="2">
    <source>
        <dbReference type="Pfam" id="PF03781"/>
    </source>
</evidence>
<accession>A0A5K7Z600</accession>
<sequence length="323" mass="36175">MQIYHVIPISIRQDLMVKPQCIAVSLKTFLSGFIITMIGSLKTNIKGLFLVCLFLISTLPAIASEKMEIRVVNTIGMEFVLIPPGAFVMGSPAEEAHRDVSELQHPVTISRPFYMQTSEVTVEQWQTVMGKRFIGRKKGTGDMPVVKVSWHDCIKFIDKLNQITGDRYMLPTEAQWEYAARAGAATAYFWGDQIECSQAMFANNPKKYDHCVSANVVAGLEPGQPAPVKSYLPNAWGLYDMHGNVWEWCVDLFSRYHASPVVDPRETHSGHHRVRRGGSWFGPGYSIRSANRAHGHPMSRLQNTGFRLVMVPPGLPEKADQSP</sequence>
<organism evidence="3 4">
    <name type="scientific">Desulfosarcina widdelii</name>
    <dbReference type="NCBI Taxonomy" id="947919"/>
    <lineage>
        <taxon>Bacteria</taxon>
        <taxon>Pseudomonadati</taxon>
        <taxon>Thermodesulfobacteriota</taxon>
        <taxon>Desulfobacteria</taxon>
        <taxon>Desulfobacterales</taxon>
        <taxon>Desulfosarcinaceae</taxon>
        <taxon>Desulfosarcina</taxon>
    </lineage>
</organism>
<keyword evidence="1" id="KW-0472">Membrane</keyword>
<reference evidence="3 4" key="1">
    <citation type="submission" date="2019-11" db="EMBL/GenBank/DDBJ databases">
        <title>Comparative genomics of hydrocarbon-degrading Desulfosarcina strains.</title>
        <authorList>
            <person name="Watanabe M."/>
            <person name="Kojima H."/>
            <person name="Fukui M."/>
        </authorList>
    </citation>
    <scope>NUCLEOTIDE SEQUENCE [LARGE SCALE GENOMIC DNA]</scope>
    <source>
        <strain evidence="3 4">PP31</strain>
    </source>
</reference>
<dbReference type="InterPro" id="IPR042095">
    <property type="entry name" value="SUMF_sf"/>
</dbReference>
<dbReference type="PANTHER" id="PTHR23150:SF19">
    <property type="entry name" value="FORMYLGLYCINE-GENERATING ENZYME"/>
    <property type="match status" value="1"/>
</dbReference>
<evidence type="ECO:0000313" key="4">
    <source>
        <dbReference type="Proteomes" id="UP000427769"/>
    </source>
</evidence>
<dbReference type="InterPro" id="IPR005532">
    <property type="entry name" value="SUMF_dom"/>
</dbReference>